<proteinExistence type="predicted"/>
<dbReference type="KEGG" id="amog:QRX60_14565"/>
<name>A0A9Y2JXX2_9PSEU</name>
<keyword evidence="1" id="KW-1133">Transmembrane helix</keyword>
<dbReference type="EMBL" id="CP127295">
    <property type="protein sequence ID" value="WIY04999.1"/>
    <property type="molecule type" value="Genomic_DNA"/>
</dbReference>
<evidence type="ECO:0000313" key="3">
    <source>
        <dbReference type="Proteomes" id="UP001239397"/>
    </source>
</evidence>
<dbReference type="Proteomes" id="UP001239397">
    <property type="component" value="Chromosome"/>
</dbReference>
<accession>A0A9Y2JXX2</accession>
<organism evidence="2 3">
    <name type="scientific">Amycolatopsis mongoliensis</name>
    <dbReference type="NCBI Taxonomy" id="715475"/>
    <lineage>
        <taxon>Bacteria</taxon>
        <taxon>Bacillati</taxon>
        <taxon>Actinomycetota</taxon>
        <taxon>Actinomycetes</taxon>
        <taxon>Pseudonocardiales</taxon>
        <taxon>Pseudonocardiaceae</taxon>
        <taxon>Amycolatopsis</taxon>
    </lineage>
</organism>
<evidence type="ECO:0000313" key="2">
    <source>
        <dbReference type="EMBL" id="WIY04999.1"/>
    </source>
</evidence>
<dbReference type="RefSeq" id="WP_286001306.1">
    <property type="nucleotide sequence ID" value="NZ_CP127295.1"/>
</dbReference>
<keyword evidence="1" id="KW-0472">Membrane</keyword>
<feature type="transmembrane region" description="Helical" evidence="1">
    <location>
        <begin position="34"/>
        <end position="50"/>
    </location>
</feature>
<dbReference type="AlphaFoldDB" id="A0A9Y2JXX2"/>
<sequence>MQKLLGCLMGALFALVLLSSLIEGVIRLLAHEWPYLVPVVSVLLAIDLLFRRRRRASAEQAEMATITRQAAEVERLRKRSDRAIQVLAADRVVLERKSRELDELRRTTRGEVNFQLLTQRHHTSRKLADEWHGHKHQAIGSKRELAAGVRKLENHLARAAQGSTRLRRHAEQTRATVRALSGGVGQVQQEINRSDTELTRFNQATGKLRDHIRDNCGRRGSRWYEDLQERTRQRASH</sequence>
<evidence type="ECO:0000256" key="1">
    <source>
        <dbReference type="SAM" id="Phobius"/>
    </source>
</evidence>
<keyword evidence="3" id="KW-1185">Reference proteome</keyword>
<protein>
    <submittedName>
        <fullName evidence="2">Uncharacterized protein</fullName>
    </submittedName>
</protein>
<gene>
    <name evidence="2" type="ORF">QRX60_14565</name>
</gene>
<keyword evidence="1" id="KW-0812">Transmembrane</keyword>
<reference evidence="2 3" key="1">
    <citation type="submission" date="2023-06" db="EMBL/GenBank/DDBJ databases">
        <authorList>
            <person name="Oyuntsetseg B."/>
            <person name="Kim S.B."/>
        </authorList>
    </citation>
    <scope>NUCLEOTIDE SEQUENCE [LARGE SCALE GENOMIC DNA]</scope>
    <source>
        <strain evidence="2 3">4-36</strain>
    </source>
</reference>